<dbReference type="AlphaFoldDB" id="A0A1G8F211"/>
<sequence>MHEIQPAAPYECPYCGEPGETVLDLSEGDHNFIEDCHVCCRPIEFHLQTDGEQWDLDVRAEND</sequence>
<dbReference type="InterPro" id="IPR017143">
    <property type="entry name" value="UCP037225"/>
</dbReference>
<name>A0A1G8F211_9PSED</name>
<proteinExistence type="predicted"/>
<evidence type="ECO:0000313" key="1">
    <source>
        <dbReference type="EMBL" id="SDH76039.1"/>
    </source>
</evidence>
<dbReference type="STRING" id="89065.SAMN05216605_10864"/>
<evidence type="ECO:0000313" key="2">
    <source>
        <dbReference type="Proteomes" id="UP000182894"/>
    </source>
</evidence>
<dbReference type="PIRSF" id="PIRSF037225">
    <property type="entry name" value="UCP037225"/>
    <property type="match status" value="1"/>
</dbReference>
<dbReference type="Proteomes" id="UP000182894">
    <property type="component" value="Unassembled WGS sequence"/>
</dbReference>
<organism evidence="1 2">
    <name type="scientific">Pseudomonas abietaniphila</name>
    <dbReference type="NCBI Taxonomy" id="89065"/>
    <lineage>
        <taxon>Bacteria</taxon>
        <taxon>Pseudomonadati</taxon>
        <taxon>Pseudomonadota</taxon>
        <taxon>Gammaproteobacteria</taxon>
        <taxon>Pseudomonadales</taxon>
        <taxon>Pseudomonadaceae</taxon>
        <taxon>Pseudomonas</taxon>
    </lineage>
</organism>
<dbReference type="InterPro" id="IPR025990">
    <property type="entry name" value="zinc_ribbon_bacterial"/>
</dbReference>
<protein>
    <submittedName>
        <fullName evidence="1">Cysteine-rich CPXCG</fullName>
    </submittedName>
</protein>
<dbReference type="Pfam" id="PF14255">
    <property type="entry name" value="Zn_ribbon_21"/>
    <property type="match status" value="1"/>
</dbReference>
<dbReference type="RefSeq" id="WP_074753568.1">
    <property type="nucleotide sequence ID" value="NZ_FNCO01000008.1"/>
</dbReference>
<keyword evidence="2" id="KW-1185">Reference proteome</keyword>
<dbReference type="OrthoDB" id="9814566at2"/>
<dbReference type="EMBL" id="FNCO01000008">
    <property type="protein sequence ID" value="SDH76039.1"/>
    <property type="molecule type" value="Genomic_DNA"/>
</dbReference>
<gene>
    <name evidence="1" type="ORF">SAMN05216605_10864</name>
</gene>
<accession>A0A1G8F211</accession>
<reference evidence="2" key="1">
    <citation type="submission" date="2016-10" db="EMBL/GenBank/DDBJ databases">
        <authorList>
            <person name="Varghese N."/>
            <person name="Submissions S."/>
        </authorList>
    </citation>
    <scope>NUCLEOTIDE SEQUENCE [LARGE SCALE GENOMIC DNA]</scope>
    <source>
        <strain evidence="2">ATCC 700689</strain>
    </source>
</reference>